<keyword evidence="2" id="KW-1185">Reference proteome</keyword>
<dbReference type="AlphaFoldDB" id="A0A1Q8QG19"/>
<reference evidence="1 2" key="1">
    <citation type="submission" date="2016-09" db="EMBL/GenBank/DDBJ databases">
        <title>Complete genome of Desulfosporosinus sp. OL.</title>
        <authorList>
            <person name="Mardanov A."/>
            <person name="Beletsky A."/>
            <person name="Panova A."/>
            <person name="Karnachuk O."/>
            <person name="Ravin N."/>
        </authorList>
    </citation>
    <scope>NUCLEOTIDE SEQUENCE [LARGE SCALE GENOMIC DNA]</scope>
    <source>
        <strain evidence="1 2">OL</strain>
    </source>
</reference>
<protein>
    <recommendedName>
        <fullName evidence="3">PD-(D/E)XK nuclease superfamily protein</fullName>
    </recommendedName>
</protein>
<dbReference type="EMBL" id="MLBF01000083">
    <property type="protein sequence ID" value="OLN26238.1"/>
    <property type="molecule type" value="Genomic_DNA"/>
</dbReference>
<evidence type="ECO:0008006" key="3">
    <source>
        <dbReference type="Google" id="ProtNLM"/>
    </source>
</evidence>
<dbReference type="Pfam" id="PF14281">
    <property type="entry name" value="PDDEXK_4"/>
    <property type="match status" value="1"/>
</dbReference>
<gene>
    <name evidence="1" type="ORF">DSOL_5066</name>
</gene>
<dbReference type="RefSeq" id="WP_075367305.1">
    <property type="nucleotide sequence ID" value="NZ_MLBF01000083.1"/>
</dbReference>
<accession>A0A1Q8QG19</accession>
<name>A0A1Q8QG19_9FIRM</name>
<evidence type="ECO:0000313" key="2">
    <source>
        <dbReference type="Proteomes" id="UP000186102"/>
    </source>
</evidence>
<organism evidence="1 2">
    <name type="scientific">Desulfosporosinus metallidurans</name>
    <dbReference type="NCBI Taxonomy" id="1888891"/>
    <lineage>
        <taxon>Bacteria</taxon>
        <taxon>Bacillati</taxon>
        <taxon>Bacillota</taxon>
        <taxon>Clostridia</taxon>
        <taxon>Eubacteriales</taxon>
        <taxon>Desulfitobacteriaceae</taxon>
        <taxon>Desulfosporosinus</taxon>
    </lineage>
</organism>
<sequence>MALFKDIHALLRKGQSSMYEDLLTEVFADMFNENHLFVGFLKAFLEIPLVNPHNVSIDTQKTFLKLNTHDTDSRPDLVIQFREGDKKYILFFENKVESQEGYTQLERYADHLKPYYDDGYITFLIYVTRYDDPKDVDIIFRSGVTAKFVQLRWYKIYNWIRNHKDSYLNRVIEFMEEIGLNESRKFLPQDIYAIQEMSRLQHMMDECLDGTVDDKMTKLFEKATGWSNRCVQLRDKYRYYKITDQNNGTWVGCGFHLTEDEYPLVCVQYEVSPTCNKRKEVIKAMNEFLGNNPEWEGYDLDDNSKWSGISFDKSLLSFLAEQDHIVSIQKFFIEKLQELYVLKQQNLKLGWK</sequence>
<evidence type="ECO:0000313" key="1">
    <source>
        <dbReference type="EMBL" id="OLN26238.1"/>
    </source>
</evidence>
<dbReference type="Proteomes" id="UP000186102">
    <property type="component" value="Unassembled WGS sequence"/>
</dbReference>
<proteinExistence type="predicted"/>
<comment type="caution">
    <text evidence="1">The sequence shown here is derived from an EMBL/GenBank/DDBJ whole genome shotgun (WGS) entry which is preliminary data.</text>
</comment>
<dbReference type="InterPro" id="IPR029470">
    <property type="entry name" value="PDDEXK_4"/>
</dbReference>
<dbReference type="OrthoDB" id="479643at2"/>